<keyword evidence="3" id="KW-1185">Reference proteome</keyword>
<accession>A0AAI8FR40</accession>
<dbReference type="EMBL" id="CP008727">
    <property type="protein sequence ID" value="AIO69537.1"/>
    <property type="molecule type" value="Genomic_DNA"/>
</dbReference>
<evidence type="ECO:0000313" key="2">
    <source>
        <dbReference type="EMBL" id="AIO69537.1"/>
    </source>
</evidence>
<evidence type="ECO:0000313" key="3">
    <source>
        <dbReference type="Proteomes" id="UP000029424"/>
    </source>
</evidence>
<dbReference type="KEGG" id="bok:DM82_4512"/>
<dbReference type="AlphaFoldDB" id="A0AAI8FR40"/>
<dbReference type="Proteomes" id="UP000029424">
    <property type="component" value="Chromosome 2"/>
</dbReference>
<gene>
    <name evidence="2" type="ORF">DM82_4512</name>
</gene>
<reference evidence="2 3" key="1">
    <citation type="submission" date="2014-06" db="EMBL/GenBank/DDBJ databases">
        <authorList>
            <person name="Bishop-Lilly K.A."/>
            <person name="Broomall S.M."/>
            <person name="Chain P.S."/>
            <person name="Chertkov O."/>
            <person name="Coyne S.R."/>
            <person name="Daligault H.E."/>
            <person name="Davenport K.W."/>
            <person name="Erkkila T."/>
            <person name="Frey K.G."/>
            <person name="Gibbons H.S."/>
            <person name="Gu W."/>
            <person name="Jaissle J."/>
            <person name="Johnson S.L."/>
            <person name="Koroleva G.I."/>
            <person name="Ladner J.T."/>
            <person name="Lo C.-C."/>
            <person name="Minogue T.D."/>
            <person name="Munk C."/>
            <person name="Palacios G.F."/>
            <person name="Redden C.L."/>
            <person name="Rosenzweig C.N."/>
            <person name="Scholz M.B."/>
            <person name="Teshima H."/>
            <person name="Xu Y."/>
        </authorList>
    </citation>
    <scope>NUCLEOTIDE SEQUENCE [LARGE SCALE GENOMIC DNA]</scope>
    <source>
        <strain evidence="2 3">EO147</strain>
    </source>
</reference>
<evidence type="ECO:0000256" key="1">
    <source>
        <dbReference type="SAM" id="MobiDB-lite"/>
    </source>
</evidence>
<organism evidence="2 3">
    <name type="scientific">Burkholderia oklahomensis</name>
    <dbReference type="NCBI Taxonomy" id="342113"/>
    <lineage>
        <taxon>Bacteria</taxon>
        <taxon>Pseudomonadati</taxon>
        <taxon>Pseudomonadota</taxon>
        <taxon>Betaproteobacteria</taxon>
        <taxon>Burkholderiales</taxon>
        <taxon>Burkholderiaceae</taxon>
        <taxon>Burkholderia</taxon>
        <taxon>pseudomallei group</taxon>
    </lineage>
</organism>
<sequence length="93" mass="10041">MEWRGHSASEFSFILSGAADTSAYRRGFACVCVRNAFAVNGRDVSVAAAYRSMRARGSTRRPRQAPQGRGFGAPLSSLRHTACVNASRAAAYR</sequence>
<protein>
    <submittedName>
        <fullName evidence="2">Uncharacterized protein</fullName>
    </submittedName>
</protein>
<feature type="region of interest" description="Disordered" evidence="1">
    <location>
        <begin position="55"/>
        <end position="75"/>
    </location>
</feature>
<name>A0AAI8FR40_9BURK</name>
<proteinExistence type="predicted"/>